<keyword evidence="3" id="KW-0251">Elongation factor</keyword>
<keyword evidence="1" id="KW-0547">Nucleotide-binding</keyword>
<keyword evidence="4" id="KW-1185">Reference proteome</keyword>
<dbReference type="OrthoDB" id="342024at2759"/>
<dbReference type="InterPro" id="IPR009000">
    <property type="entry name" value="Transl_B-barrel_sf"/>
</dbReference>
<dbReference type="Gene3D" id="3.40.50.300">
    <property type="entry name" value="P-loop containing nucleotide triphosphate hydrolases"/>
    <property type="match status" value="1"/>
</dbReference>
<comment type="caution">
    <text evidence="3">The sequence shown here is derived from an EMBL/GenBank/DDBJ whole genome shotgun (WGS) entry which is preliminary data.</text>
</comment>
<organism evidence="3 4">
    <name type="scientific">Actinidia rufa</name>
    <dbReference type="NCBI Taxonomy" id="165716"/>
    <lineage>
        <taxon>Eukaryota</taxon>
        <taxon>Viridiplantae</taxon>
        <taxon>Streptophyta</taxon>
        <taxon>Embryophyta</taxon>
        <taxon>Tracheophyta</taxon>
        <taxon>Spermatophyta</taxon>
        <taxon>Magnoliopsida</taxon>
        <taxon>eudicotyledons</taxon>
        <taxon>Gunneridae</taxon>
        <taxon>Pentapetalae</taxon>
        <taxon>asterids</taxon>
        <taxon>Ericales</taxon>
        <taxon>Actinidiaceae</taxon>
        <taxon>Actinidia</taxon>
    </lineage>
</organism>
<dbReference type="GO" id="GO:0003746">
    <property type="term" value="F:translation elongation factor activity"/>
    <property type="evidence" value="ECO:0007669"/>
    <property type="project" value="UniProtKB-KW"/>
</dbReference>
<dbReference type="InterPro" id="IPR027417">
    <property type="entry name" value="P-loop_NTPase"/>
</dbReference>
<sequence length="122" mass="12616">MQTESDRAVDGGGVGAGAVWGCGYGHRVLLKAASGRMVLATWVRLVEGVAGLGRGRYKGPSLLDAIDSLQPPARDYSKPIVMPICDVIKLQPQGQVSACGKLEAGALQTGSKVQNPLVVLGC</sequence>
<evidence type="ECO:0000256" key="2">
    <source>
        <dbReference type="ARBA" id="ARBA00023134"/>
    </source>
</evidence>
<keyword evidence="3" id="KW-0396">Initiation factor</keyword>
<dbReference type="EMBL" id="BJWL01000011">
    <property type="protein sequence ID" value="GFY96699.1"/>
    <property type="molecule type" value="Genomic_DNA"/>
</dbReference>
<dbReference type="Proteomes" id="UP000585474">
    <property type="component" value="Unassembled WGS sequence"/>
</dbReference>
<dbReference type="PANTHER" id="PTHR23115">
    <property type="entry name" value="TRANSLATION FACTOR"/>
    <property type="match status" value="1"/>
</dbReference>
<dbReference type="AlphaFoldDB" id="A0A7J0FEU1"/>
<dbReference type="Gene3D" id="2.40.30.10">
    <property type="entry name" value="Translation factors"/>
    <property type="match status" value="1"/>
</dbReference>
<keyword evidence="3" id="KW-0648">Protein biosynthesis</keyword>
<dbReference type="GO" id="GO:0005525">
    <property type="term" value="F:GTP binding"/>
    <property type="evidence" value="ECO:0007669"/>
    <property type="project" value="UniProtKB-KW"/>
</dbReference>
<accession>A0A7J0FEU1</accession>
<reference evidence="3 4" key="1">
    <citation type="submission" date="2019-07" db="EMBL/GenBank/DDBJ databases">
        <title>De Novo Assembly of kiwifruit Actinidia rufa.</title>
        <authorList>
            <person name="Sugita-Konishi S."/>
            <person name="Sato K."/>
            <person name="Mori E."/>
            <person name="Abe Y."/>
            <person name="Kisaki G."/>
            <person name="Hamano K."/>
            <person name="Suezawa K."/>
            <person name="Otani M."/>
            <person name="Fukuda T."/>
            <person name="Manabe T."/>
            <person name="Gomi K."/>
            <person name="Tabuchi M."/>
            <person name="Akimitsu K."/>
            <person name="Kataoka I."/>
        </authorList>
    </citation>
    <scope>NUCLEOTIDE SEQUENCE [LARGE SCALE GENOMIC DNA]</scope>
    <source>
        <strain evidence="4">cv. Fuchu</strain>
    </source>
</reference>
<dbReference type="SUPFAM" id="SSF50447">
    <property type="entry name" value="Translation proteins"/>
    <property type="match status" value="1"/>
</dbReference>
<name>A0A7J0FEU1_9ERIC</name>
<dbReference type="InterPro" id="IPR050100">
    <property type="entry name" value="TRAFAC_GTPase_members"/>
</dbReference>
<evidence type="ECO:0000313" key="3">
    <source>
        <dbReference type="EMBL" id="GFY96699.1"/>
    </source>
</evidence>
<protein>
    <submittedName>
        <fullName evidence="3">Translation elongation factor EF1A/initiation factor IF2gamma family protein</fullName>
    </submittedName>
</protein>
<proteinExistence type="predicted"/>
<gene>
    <name evidence="3" type="ORF">Acr_11g0010050</name>
</gene>
<dbReference type="GO" id="GO:0003743">
    <property type="term" value="F:translation initiation factor activity"/>
    <property type="evidence" value="ECO:0007669"/>
    <property type="project" value="UniProtKB-KW"/>
</dbReference>
<keyword evidence="2" id="KW-0342">GTP-binding</keyword>
<evidence type="ECO:0000313" key="4">
    <source>
        <dbReference type="Proteomes" id="UP000585474"/>
    </source>
</evidence>
<evidence type="ECO:0000256" key="1">
    <source>
        <dbReference type="ARBA" id="ARBA00022741"/>
    </source>
</evidence>